<gene>
    <name evidence="1" type="ORF">glysoja_049723</name>
</gene>
<protein>
    <submittedName>
        <fullName evidence="1">Uncharacterized protein</fullName>
    </submittedName>
</protein>
<organism evidence="1">
    <name type="scientific">Glycine soja</name>
    <name type="common">Wild soybean</name>
    <dbReference type="NCBI Taxonomy" id="3848"/>
    <lineage>
        <taxon>Eukaryota</taxon>
        <taxon>Viridiplantae</taxon>
        <taxon>Streptophyta</taxon>
        <taxon>Embryophyta</taxon>
        <taxon>Tracheophyta</taxon>
        <taxon>Spermatophyta</taxon>
        <taxon>Magnoliopsida</taxon>
        <taxon>eudicotyledons</taxon>
        <taxon>Gunneridae</taxon>
        <taxon>Pentapetalae</taxon>
        <taxon>rosids</taxon>
        <taxon>fabids</taxon>
        <taxon>Fabales</taxon>
        <taxon>Fabaceae</taxon>
        <taxon>Papilionoideae</taxon>
        <taxon>50 kb inversion clade</taxon>
        <taxon>NPAAA clade</taxon>
        <taxon>indigoferoid/millettioid clade</taxon>
        <taxon>Phaseoleae</taxon>
        <taxon>Glycine</taxon>
        <taxon>Glycine subgen. Soja</taxon>
    </lineage>
</organism>
<dbReference type="AlphaFoldDB" id="A0A0B2S9M9"/>
<evidence type="ECO:0000313" key="1">
    <source>
        <dbReference type="EMBL" id="KHN41418.1"/>
    </source>
</evidence>
<dbReference type="Proteomes" id="UP000053555">
    <property type="component" value="Unassembled WGS sequence"/>
</dbReference>
<name>A0A0B2S9M9_GLYSO</name>
<sequence>MFAFIAVTLSTRKNCIASFIFYLCEVVTRSSTSGKYKTSDVRFQLNSLRVLRI</sequence>
<reference evidence="1" key="1">
    <citation type="submission" date="2014-07" db="EMBL/GenBank/DDBJ databases">
        <title>Identification of a novel salt tolerance gene in wild soybean by whole-genome sequencing.</title>
        <authorList>
            <person name="Lam H.-M."/>
            <person name="Qi X."/>
            <person name="Li M.-W."/>
            <person name="Liu X."/>
            <person name="Xie M."/>
            <person name="Ni M."/>
            <person name="Xu X."/>
        </authorList>
    </citation>
    <scope>NUCLEOTIDE SEQUENCE [LARGE SCALE GENOMIC DNA]</scope>
    <source>
        <tissue evidence="1">Root</tissue>
    </source>
</reference>
<dbReference type="EMBL" id="KN645137">
    <property type="protein sequence ID" value="KHN41418.1"/>
    <property type="molecule type" value="Genomic_DNA"/>
</dbReference>
<proteinExistence type="predicted"/>
<accession>A0A0B2S9M9</accession>